<organism evidence="2 3">
    <name type="scientific">OM182 bacterium MED-G28</name>
    <dbReference type="NCBI Taxonomy" id="1986256"/>
    <lineage>
        <taxon>Bacteria</taxon>
        <taxon>Pseudomonadati</taxon>
        <taxon>Pseudomonadota</taxon>
        <taxon>Gammaproteobacteria</taxon>
        <taxon>OMG group</taxon>
        <taxon>OM182 clade</taxon>
    </lineage>
</organism>
<dbReference type="EMBL" id="NTJZ01000014">
    <property type="protein sequence ID" value="PDH32693.1"/>
    <property type="molecule type" value="Genomic_DNA"/>
</dbReference>
<comment type="caution">
    <text evidence="2">The sequence shown here is derived from an EMBL/GenBank/DDBJ whole genome shotgun (WGS) entry which is preliminary data.</text>
</comment>
<keyword evidence="1" id="KW-0732">Signal</keyword>
<dbReference type="AlphaFoldDB" id="A0A2A5W8S6"/>
<feature type="signal peptide" evidence="1">
    <location>
        <begin position="1"/>
        <end position="20"/>
    </location>
</feature>
<gene>
    <name evidence="2" type="ORF">CNF02_11470</name>
</gene>
<evidence type="ECO:0008006" key="4">
    <source>
        <dbReference type="Google" id="ProtNLM"/>
    </source>
</evidence>
<evidence type="ECO:0000256" key="1">
    <source>
        <dbReference type="SAM" id="SignalP"/>
    </source>
</evidence>
<sequence length="157" mass="17963">MKKLLSMAAMSFVLAFGVNAAESPITNEQVIRKLHDFFGLLDIQVYDKENLSKIVTPDFRIFEVGNDFNLESFASFIDGASETLNETSWDLSNFIVSIDNKSAHISYFNKGTFKTKKNELIHYDWMESAYMILDDQELKLKFLQSDVVSEVIEQLGQ</sequence>
<accession>A0A2A5W8S6</accession>
<reference evidence="2 3" key="1">
    <citation type="submission" date="2017-08" db="EMBL/GenBank/DDBJ databases">
        <title>Fine stratification of microbial communities through a metagenomic profile of the photic zone.</title>
        <authorList>
            <person name="Haro-Moreno J.M."/>
            <person name="Lopez-Perez M."/>
            <person name="De La Torre J."/>
            <person name="Picazo A."/>
            <person name="Camacho A."/>
            <person name="Rodriguez-Valera F."/>
        </authorList>
    </citation>
    <scope>NUCLEOTIDE SEQUENCE [LARGE SCALE GENOMIC DNA]</scope>
    <source>
        <strain evidence="2">MED-G28</strain>
    </source>
</reference>
<protein>
    <recommendedName>
        <fullName evidence="4">SnoaL-like domain-containing protein</fullName>
    </recommendedName>
</protein>
<name>A0A2A5W8S6_9GAMM</name>
<dbReference type="Proteomes" id="UP000219329">
    <property type="component" value="Unassembled WGS sequence"/>
</dbReference>
<proteinExistence type="predicted"/>
<evidence type="ECO:0000313" key="2">
    <source>
        <dbReference type="EMBL" id="PDH32693.1"/>
    </source>
</evidence>
<evidence type="ECO:0000313" key="3">
    <source>
        <dbReference type="Proteomes" id="UP000219329"/>
    </source>
</evidence>
<feature type="chain" id="PRO_5011975235" description="SnoaL-like domain-containing protein" evidence="1">
    <location>
        <begin position="21"/>
        <end position="157"/>
    </location>
</feature>